<sequence>ALIQKLLSVLDSVLKKLSRYDEGSFFAQILSLTKPINEDGQAYVSSVNANLEQLRQKISDE</sequence>
<dbReference type="EMBL" id="CAJOBH010104262">
    <property type="protein sequence ID" value="CAF4628580.1"/>
    <property type="molecule type" value="Genomic_DNA"/>
</dbReference>
<reference evidence="2" key="1">
    <citation type="submission" date="2021-02" db="EMBL/GenBank/DDBJ databases">
        <authorList>
            <person name="Nowell W R."/>
        </authorList>
    </citation>
    <scope>NUCLEOTIDE SEQUENCE</scope>
</reference>
<dbReference type="AlphaFoldDB" id="A0A8S2ZFS9"/>
<comment type="caution">
    <text evidence="2">The sequence shown here is derived from an EMBL/GenBank/DDBJ whole genome shotgun (WGS) entry which is preliminary data.</text>
</comment>
<protein>
    <submittedName>
        <fullName evidence="2">Uncharacterized protein</fullName>
    </submittedName>
</protein>
<gene>
    <name evidence="1" type="ORF">BYL167_LOCUS39126</name>
    <name evidence="2" type="ORF">BYL167_LOCUS41268</name>
    <name evidence="3" type="ORF">GIL414_LOCUS50375</name>
</gene>
<accession>A0A8S2ZFS9</accession>
<feature type="non-terminal residue" evidence="2">
    <location>
        <position position="1"/>
    </location>
</feature>
<feature type="non-terminal residue" evidence="2">
    <location>
        <position position="61"/>
    </location>
</feature>
<dbReference type="Proteomes" id="UP000681720">
    <property type="component" value="Unassembled WGS sequence"/>
</dbReference>
<proteinExistence type="predicted"/>
<dbReference type="Proteomes" id="UP000681967">
    <property type="component" value="Unassembled WGS sequence"/>
</dbReference>
<evidence type="ECO:0000313" key="3">
    <source>
        <dbReference type="EMBL" id="CAF4870827.1"/>
    </source>
</evidence>
<evidence type="ECO:0000313" key="4">
    <source>
        <dbReference type="Proteomes" id="UP000681967"/>
    </source>
</evidence>
<evidence type="ECO:0000313" key="2">
    <source>
        <dbReference type="EMBL" id="CAF4628580.1"/>
    </source>
</evidence>
<name>A0A8S2ZFS9_9BILA</name>
<dbReference type="EMBL" id="CAJOBJ010167708">
    <property type="protein sequence ID" value="CAF4870827.1"/>
    <property type="molecule type" value="Genomic_DNA"/>
</dbReference>
<evidence type="ECO:0000313" key="1">
    <source>
        <dbReference type="EMBL" id="CAF4576275.1"/>
    </source>
</evidence>
<dbReference type="EMBL" id="CAJOBH010093342">
    <property type="protein sequence ID" value="CAF4576275.1"/>
    <property type="molecule type" value="Genomic_DNA"/>
</dbReference>
<organism evidence="2 4">
    <name type="scientific">Rotaria magnacalcarata</name>
    <dbReference type="NCBI Taxonomy" id="392030"/>
    <lineage>
        <taxon>Eukaryota</taxon>
        <taxon>Metazoa</taxon>
        <taxon>Spiralia</taxon>
        <taxon>Gnathifera</taxon>
        <taxon>Rotifera</taxon>
        <taxon>Eurotatoria</taxon>
        <taxon>Bdelloidea</taxon>
        <taxon>Philodinida</taxon>
        <taxon>Philodinidae</taxon>
        <taxon>Rotaria</taxon>
    </lineage>
</organism>